<evidence type="ECO:0000313" key="2">
    <source>
        <dbReference type="EMBL" id="KAF3493785.1"/>
    </source>
</evidence>
<sequence length="165" mass="18905">MDLKMDLLAFQQAKNEENIPPKYGVMAQFPKPVKPVLQLPNLESHRFNLSQTKKWRPGEVSKHLRSISSDSGVVEEFLPCTRVHMIRRTHGFKQDQTSHLWSYFWNYCPSIPNSSFQAKTTKISARSSAFKMFPRRLPTPSNRPDTKPESNPLKKAFGSKISSNG</sequence>
<protein>
    <recommendedName>
        <fullName evidence="4">TPX2 central domain-containing protein</fullName>
    </recommendedName>
</protein>
<evidence type="ECO:0000256" key="1">
    <source>
        <dbReference type="SAM" id="MobiDB-lite"/>
    </source>
</evidence>
<dbReference type="EMBL" id="QGKV02002055">
    <property type="protein sequence ID" value="KAF3493785.1"/>
    <property type="molecule type" value="Genomic_DNA"/>
</dbReference>
<name>A0ABQ7A7Z5_BRACR</name>
<organism evidence="2 3">
    <name type="scientific">Brassica cretica</name>
    <name type="common">Mustard</name>
    <dbReference type="NCBI Taxonomy" id="69181"/>
    <lineage>
        <taxon>Eukaryota</taxon>
        <taxon>Viridiplantae</taxon>
        <taxon>Streptophyta</taxon>
        <taxon>Embryophyta</taxon>
        <taxon>Tracheophyta</taxon>
        <taxon>Spermatophyta</taxon>
        <taxon>Magnoliopsida</taxon>
        <taxon>eudicotyledons</taxon>
        <taxon>Gunneridae</taxon>
        <taxon>Pentapetalae</taxon>
        <taxon>rosids</taxon>
        <taxon>malvids</taxon>
        <taxon>Brassicales</taxon>
        <taxon>Brassicaceae</taxon>
        <taxon>Brassiceae</taxon>
        <taxon>Brassica</taxon>
    </lineage>
</organism>
<keyword evidence="3" id="KW-1185">Reference proteome</keyword>
<reference evidence="2 3" key="1">
    <citation type="journal article" date="2020" name="BMC Genomics">
        <title>Intraspecific diversification of the crop wild relative Brassica cretica Lam. using demographic model selection.</title>
        <authorList>
            <person name="Kioukis A."/>
            <person name="Michalopoulou V.A."/>
            <person name="Briers L."/>
            <person name="Pirintsos S."/>
            <person name="Studholme D.J."/>
            <person name="Pavlidis P."/>
            <person name="Sarris P.F."/>
        </authorList>
    </citation>
    <scope>NUCLEOTIDE SEQUENCE [LARGE SCALE GENOMIC DNA]</scope>
    <source>
        <strain evidence="3">cv. PFS-1207/04</strain>
    </source>
</reference>
<comment type="caution">
    <text evidence="2">The sequence shown here is derived from an EMBL/GenBank/DDBJ whole genome shotgun (WGS) entry which is preliminary data.</text>
</comment>
<accession>A0ABQ7A7Z5</accession>
<evidence type="ECO:0000313" key="3">
    <source>
        <dbReference type="Proteomes" id="UP000266723"/>
    </source>
</evidence>
<feature type="region of interest" description="Disordered" evidence="1">
    <location>
        <begin position="129"/>
        <end position="165"/>
    </location>
</feature>
<dbReference type="Proteomes" id="UP000266723">
    <property type="component" value="Unassembled WGS sequence"/>
</dbReference>
<gene>
    <name evidence="2" type="ORF">DY000_02057947</name>
</gene>
<evidence type="ECO:0008006" key="4">
    <source>
        <dbReference type="Google" id="ProtNLM"/>
    </source>
</evidence>
<proteinExistence type="predicted"/>